<dbReference type="GO" id="GO:0006310">
    <property type="term" value="P:DNA recombination"/>
    <property type="evidence" value="ECO:0007669"/>
    <property type="project" value="UniProtKB-KW"/>
</dbReference>
<dbReference type="STRING" id="76123.AS203_03550"/>
<dbReference type="Gene3D" id="1.10.443.10">
    <property type="entry name" value="Intergrase catalytic core"/>
    <property type="match status" value="1"/>
</dbReference>
<dbReference type="InterPro" id="IPR050090">
    <property type="entry name" value="Tyrosine_recombinase_XerCD"/>
</dbReference>
<evidence type="ECO:0000313" key="6">
    <source>
        <dbReference type="EMBL" id="ALO48616.1"/>
    </source>
</evidence>
<name>A0A0S2KJT5_9BACT</name>
<dbReference type="Pfam" id="PF00589">
    <property type="entry name" value="Phage_integrase"/>
    <property type="match status" value="1"/>
</dbReference>
<evidence type="ECO:0000256" key="1">
    <source>
        <dbReference type="ARBA" id="ARBA00008857"/>
    </source>
</evidence>
<evidence type="ECO:0000313" key="5">
    <source>
        <dbReference type="EMBL" id="ALO48271.1"/>
    </source>
</evidence>
<keyword evidence="7" id="KW-1185">Reference proteome</keyword>
<dbReference type="KEGG" id="peo:AS203_05590"/>
<comment type="similarity">
    <text evidence="1">Belongs to the 'phage' integrase family.</text>
</comment>
<evidence type="ECO:0000313" key="7">
    <source>
        <dbReference type="Proteomes" id="UP000056252"/>
    </source>
</evidence>
<dbReference type="InterPro" id="IPR011010">
    <property type="entry name" value="DNA_brk_join_enz"/>
</dbReference>
<dbReference type="PANTHER" id="PTHR30349">
    <property type="entry name" value="PHAGE INTEGRASE-RELATED"/>
    <property type="match status" value="1"/>
</dbReference>
<dbReference type="InterPro" id="IPR013762">
    <property type="entry name" value="Integrase-like_cat_sf"/>
</dbReference>
<dbReference type="KEGG" id="peo:AS203_03550"/>
<proteinExistence type="inferred from homology"/>
<dbReference type="Proteomes" id="UP000056252">
    <property type="component" value="Chromosome"/>
</dbReference>
<dbReference type="RefSeq" id="WP_025066691.1">
    <property type="nucleotide sequence ID" value="NZ_CP013195.1"/>
</dbReference>
<evidence type="ECO:0000259" key="4">
    <source>
        <dbReference type="PROSITE" id="PS51898"/>
    </source>
</evidence>
<feature type="domain" description="Tyr recombinase" evidence="4">
    <location>
        <begin position="107"/>
        <end position="313"/>
    </location>
</feature>
<dbReference type="InterPro" id="IPR002104">
    <property type="entry name" value="Integrase_catalytic"/>
</dbReference>
<protein>
    <recommendedName>
        <fullName evidence="4">Tyr recombinase domain-containing protein</fullName>
    </recommendedName>
</protein>
<reference evidence="5" key="1">
    <citation type="submission" date="2015-11" db="EMBL/GenBank/DDBJ databases">
        <authorList>
            <person name="Zhang Y."/>
            <person name="Guo Z."/>
        </authorList>
    </citation>
    <scope>NUCLEOTIDE SEQUENCE [LARGE SCALE GENOMIC DNA]</scope>
    <source>
        <strain evidence="5">F0113</strain>
    </source>
</reference>
<dbReference type="PROSITE" id="PS51898">
    <property type="entry name" value="TYR_RECOMBINASE"/>
    <property type="match status" value="1"/>
</dbReference>
<dbReference type="GO" id="GO:0003677">
    <property type="term" value="F:DNA binding"/>
    <property type="evidence" value="ECO:0007669"/>
    <property type="project" value="UniProtKB-KW"/>
</dbReference>
<accession>A0A0S2KJT5</accession>
<dbReference type="EMBL" id="CP013195">
    <property type="protein sequence ID" value="ALO48616.1"/>
    <property type="molecule type" value="Genomic_DNA"/>
</dbReference>
<dbReference type="eggNOG" id="COG0582">
    <property type="taxonomic scope" value="Bacteria"/>
</dbReference>
<evidence type="ECO:0000256" key="3">
    <source>
        <dbReference type="ARBA" id="ARBA00023172"/>
    </source>
</evidence>
<organism evidence="5 7">
    <name type="scientific">Hoylesella enoeca</name>
    <dbReference type="NCBI Taxonomy" id="76123"/>
    <lineage>
        <taxon>Bacteria</taxon>
        <taxon>Pseudomonadati</taxon>
        <taxon>Bacteroidota</taxon>
        <taxon>Bacteroidia</taxon>
        <taxon>Bacteroidales</taxon>
        <taxon>Prevotellaceae</taxon>
        <taxon>Hoylesella</taxon>
    </lineage>
</organism>
<evidence type="ECO:0000256" key="2">
    <source>
        <dbReference type="ARBA" id="ARBA00023125"/>
    </source>
</evidence>
<dbReference type="GO" id="GO:0015074">
    <property type="term" value="P:DNA integration"/>
    <property type="evidence" value="ECO:0007669"/>
    <property type="project" value="InterPro"/>
</dbReference>
<dbReference type="OrthoDB" id="9766545at2"/>
<dbReference type="SUPFAM" id="SSF56349">
    <property type="entry name" value="DNA breaking-rejoining enzymes"/>
    <property type="match status" value="1"/>
</dbReference>
<gene>
    <name evidence="5" type="ORF">AS203_03550</name>
    <name evidence="6" type="ORF">AS203_05590</name>
</gene>
<dbReference type="EMBL" id="CP013195">
    <property type="protein sequence ID" value="ALO48271.1"/>
    <property type="molecule type" value="Genomic_DNA"/>
</dbReference>
<dbReference type="AlphaFoldDB" id="A0A0S2KJT5"/>
<reference evidence="7" key="2">
    <citation type="submission" date="2015-11" db="EMBL/GenBank/DDBJ databases">
        <authorList>
            <person name="Holder M.E."/>
            <person name="Ajami N.J."/>
            <person name="Petrosino J.F."/>
        </authorList>
    </citation>
    <scope>NUCLEOTIDE SEQUENCE [LARGE SCALE GENOMIC DNA]</scope>
    <source>
        <strain evidence="7">F0113</strain>
    </source>
</reference>
<sequence length="337" mass="39102">MNKGYVFRSAFAPYILEFLKMKGNLVVNSDVYRHTLQQWDEAMLENGFNELYVTRGMVSAWENSLRNICDRTSYAKHTQLIQFLKYMCRLGIECFVPRVPKRPSNIYFPYVFTHEEMYRIMETIDKSEQKGFCPKSCLICMPCLFRLLYSTGMRISEALNIKNGDVNFQSDAILLTKTKNDKERIIPMNPELKAVLLQYMKYRDMMPVEGICKPERHLFVSGIGKPFTATTPYTFFKKILRQCGIAHKGKKQGPRVHDLRHTFAVHTLQKMATEGVDLYAGLPVLSVLLGHAGVRETEWYLRLTREFYPEVIDIISSTTGGIFPDVDKNNMYYGKRN</sequence>
<keyword evidence="3" id="KW-0233">DNA recombination</keyword>
<dbReference type="PANTHER" id="PTHR30349:SF41">
    <property type="entry name" value="INTEGRASE_RECOMBINASE PROTEIN MJ0367-RELATED"/>
    <property type="match status" value="1"/>
</dbReference>
<keyword evidence="2" id="KW-0238">DNA-binding</keyword>